<accession>A0ABY7CQT4</accession>
<dbReference type="Proteomes" id="UP001164743">
    <property type="component" value="Chromosome 8A"/>
</dbReference>
<dbReference type="GeneID" id="77812869"/>
<gene>
    <name evidence="1" type="ORF">PtA15_8A534</name>
</gene>
<evidence type="ECO:0000313" key="2">
    <source>
        <dbReference type="Proteomes" id="UP001164743"/>
    </source>
</evidence>
<evidence type="ECO:0000313" key="1">
    <source>
        <dbReference type="EMBL" id="WAQ87629.1"/>
    </source>
</evidence>
<reference evidence="1" key="1">
    <citation type="submission" date="2022-10" db="EMBL/GenBank/DDBJ databases">
        <title>Puccinia triticina Genome sequencing and assembly.</title>
        <authorList>
            <person name="Li C."/>
        </authorList>
    </citation>
    <scope>NUCLEOTIDE SEQUENCE</scope>
    <source>
        <strain evidence="1">Pt15</strain>
    </source>
</reference>
<name>A0ABY7CQT4_9BASI</name>
<protein>
    <submittedName>
        <fullName evidence="1">Uncharacterized protein</fullName>
    </submittedName>
</protein>
<dbReference type="RefSeq" id="XP_053023184.1">
    <property type="nucleotide sequence ID" value="XM_053171974.1"/>
</dbReference>
<sequence>MRSTRSPYPRAGRPCKLHGNTYTTCPSIKPSSQPSIYLGSTQYIYFIPTNPATQPPPLVILSLN</sequence>
<proteinExistence type="predicted"/>
<organism evidence="1 2">
    <name type="scientific">Puccinia triticina</name>
    <dbReference type="NCBI Taxonomy" id="208348"/>
    <lineage>
        <taxon>Eukaryota</taxon>
        <taxon>Fungi</taxon>
        <taxon>Dikarya</taxon>
        <taxon>Basidiomycota</taxon>
        <taxon>Pucciniomycotina</taxon>
        <taxon>Pucciniomycetes</taxon>
        <taxon>Pucciniales</taxon>
        <taxon>Pucciniaceae</taxon>
        <taxon>Puccinia</taxon>
    </lineage>
</organism>
<dbReference type="EMBL" id="CP110428">
    <property type="protein sequence ID" value="WAQ87629.1"/>
    <property type="molecule type" value="Genomic_DNA"/>
</dbReference>
<keyword evidence="2" id="KW-1185">Reference proteome</keyword>